<dbReference type="Gene3D" id="3.30.470.110">
    <property type="match status" value="1"/>
</dbReference>
<proteinExistence type="predicted"/>
<evidence type="ECO:0000313" key="2">
    <source>
        <dbReference type="WBParaSite" id="PEQ_0000603701-mRNA-1"/>
    </source>
</evidence>
<dbReference type="AlphaFoldDB" id="A0A914RMJ9"/>
<name>A0A914RMJ9_PAREQ</name>
<reference evidence="2" key="1">
    <citation type="submission" date="2022-11" db="UniProtKB">
        <authorList>
            <consortium name="WormBaseParasite"/>
        </authorList>
    </citation>
    <scope>IDENTIFICATION</scope>
</reference>
<evidence type="ECO:0000313" key="1">
    <source>
        <dbReference type="Proteomes" id="UP000887564"/>
    </source>
</evidence>
<dbReference type="WBParaSite" id="PEQ_0000603701-mRNA-1">
    <property type="protein sequence ID" value="PEQ_0000603701-mRNA-1"/>
    <property type="gene ID" value="PEQ_0000603701"/>
</dbReference>
<keyword evidence="1" id="KW-1185">Reference proteome</keyword>
<protein>
    <submittedName>
        <fullName evidence="2">Uncharacterized protein</fullName>
    </submittedName>
</protein>
<dbReference type="Proteomes" id="UP000887564">
    <property type="component" value="Unplaced"/>
</dbReference>
<sequence>MSAKAISEYTGKELLYRHLKRFNFVDKPLAIKLEADDNFDVVISGAMWFNEGRVK</sequence>
<accession>A0A914RMJ9</accession>
<organism evidence="1 2">
    <name type="scientific">Parascaris equorum</name>
    <name type="common">Equine roundworm</name>
    <dbReference type="NCBI Taxonomy" id="6256"/>
    <lineage>
        <taxon>Eukaryota</taxon>
        <taxon>Metazoa</taxon>
        <taxon>Ecdysozoa</taxon>
        <taxon>Nematoda</taxon>
        <taxon>Chromadorea</taxon>
        <taxon>Rhabditida</taxon>
        <taxon>Spirurina</taxon>
        <taxon>Ascaridomorpha</taxon>
        <taxon>Ascaridoidea</taxon>
        <taxon>Ascarididae</taxon>
        <taxon>Parascaris</taxon>
    </lineage>
</organism>